<dbReference type="EMBL" id="HBUF01555086">
    <property type="protein sequence ID" value="CAG6760173.1"/>
    <property type="molecule type" value="Transcribed_RNA"/>
</dbReference>
<organism evidence="1">
    <name type="scientific">Cacopsylla melanoneura</name>
    <dbReference type="NCBI Taxonomy" id="428564"/>
    <lineage>
        <taxon>Eukaryota</taxon>
        <taxon>Metazoa</taxon>
        <taxon>Ecdysozoa</taxon>
        <taxon>Arthropoda</taxon>
        <taxon>Hexapoda</taxon>
        <taxon>Insecta</taxon>
        <taxon>Pterygota</taxon>
        <taxon>Neoptera</taxon>
        <taxon>Paraneoptera</taxon>
        <taxon>Hemiptera</taxon>
        <taxon>Sternorrhyncha</taxon>
        <taxon>Psylloidea</taxon>
        <taxon>Psyllidae</taxon>
        <taxon>Psyllinae</taxon>
        <taxon>Cacopsylla</taxon>
    </lineage>
</organism>
<name>A0A8D9A5S2_9HEMI</name>
<evidence type="ECO:0000313" key="1">
    <source>
        <dbReference type="EMBL" id="CAG6760173.1"/>
    </source>
</evidence>
<accession>A0A8D9A5S2</accession>
<sequence>MTAQILWENSDFFGKLTILPIWNLFLIFRFQNEKFVIVLVLSVVVVFDDAGATCSFPLQVQLLLCQLGNNLILNMFIRIRDHCVVHFSKRYCLVFFLKYSYKSQGSQS</sequence>
<proteinExistence type="predicted"/>
<dbReference type="AlphaFoldDB" id="A0A8D9A5S2"/>
<reference evidence="1" key="1">
    <citation type="submission" date="2021-05" db="EMBL/GenBank/DDBJ databases">
        <authorList>
            <person name="Alioto T."/>
            <person name="Alioto T."/>
            <person name="Gomez Garrido J."/>
        </authorList>
    </citation>
    <scope>NUCLEOTIDE SEQUENCE</scope>
</reference>
<protein>
    <submittedName>
        <fullName evidence="1">Uncharacterized protein</fullName>
    </submittedName>
</protein>